<comment type="caution">
    <text evidence="1">The sequence shown here is derived from an EMBL/GenBank/DDBJ whole genome shotgun (WGS) entry which is preliminary data.</text>
</comment>
<dbReference type="Proteomes" id="UP000175706">
    <property type="component" value="Unassembled WGS sequence"/>
</dbReference>
<reference evidence="1 2" key="1">
    <citation type="submission" date="2016-05" db="EMBL/GenBank/DDBJ databases">
        <title>Bacillus thuringiensis and Bacillus weihenstephanensis as novel biocontrol agents of wilt causing Verticillium species.</title>
        <authorList>
            <person name="Hollensteiner J."/>
            <person name="Wemheuer F."/>
            <person name="Harting R."/>
            <person name="Kolarzyk A."/>
            <person name="Diaz-Valerio S."/>
            <person name="Poehlein A."/>
            <person name="Brzuszkiewicz E."/>
            <person name="Nesemann K."/>
            <person name="Braus-Stromeyer S."/>
            <person name="Braus G."/>
            <person name="Daniel R."/>
            <person name="Liesegang H."/>
        </authorList>
    </citation>
    <scope>NUCLEOTIDE SEQUENCE [LARGE SCALE GENOMIC DNA]</scope>
    <source>
        <strain evidence="1 2">GOE8</strain>
    </source>
</reference>
<gene>
    <name evidence="1" type="ORF">BWGOE8_02900</name>
</gene>
<organism evidence="1 2">
    <name type="scientific">Bacillus mycoides</name>
    <dbReference type="NCBI Taxonomy" id="1405"/>
    <lineage>
        <taxon>Bacteria</taxon>
        <taxon>Bacillati</taxon>
        <taxon>Bacillota</taxon>
        <taxon>Bacilli</taxon>
        <taxon>Bacillales</taxon>
        <taxon>Bacillaceae</taxon>
        <taxon>Bacillus</taxon>
        <taxon>Bacillus cereus group</taxon>
    </lineage>
</organism>
<evidence type="ECO:0000313" key="1">
    <source>
        <dbReference type="EMBL" id="OFD85704.1"/>
    </source>
</evidence>
<dbReference type="EMBL" id="LXLT01000008">
    <property type="protein sequence ID" value="OFD85704.1"/>
    <property type="molecule type" value="Genomic_DNA"/>
</dbReference>
<dbReference type="RefSeq" id="WP_070140636.1">
    <property type="nucleotide sequence ID" value="NZ_LXLT01000008.1"/>
</dbReference>
<name>A0A1E8BDR4_BACMY</name>
<evidence type="ECO:0008006" key="3">
    <source>
        <dbReference type="Google" id="ProtNLM"/>
    </source>
</evidence>
<evidence type="ECO:0000313" key="2">
    <source>
        <dbReference type="Proteomes" id="UP000175706"/>
    </source>
</evidence>
<protein>
    <recommendedName>
        <fullName evidence="3">Transposase</fullName>
    </recommendedName>
</protein>
<sequence>MSATKSKTLKHKTTNQTNIFELTIQILNEALSYFMNVIDKEFLSLDDWNAKRIVPAVEILVHTTKINTLPKYKEFNQRFYKFPS</sequence>
<proteinExistence type="predicted"/>
<dbReference type="AlphaFoldDB" id="A0A1E8BDR4"/>
<accession>A0A1E8BDR4</accession>